<dbReference type="InterPro" id="IPR003339">
    <property type="entry name" value="ABC/ECF_trnsptr_transmembrane"/>
</dbReference>
<feature type="transmembrane region" description="Helical" evidence="5">
    <location>
        <begin position="176"/>
        <end position="200"/>
    </location>
</feature>
<dbReference type="PANTHER" id="PTHR33514">
    <property type="entry name" value="PROTEIN ABCI12, CHLOROPLASTIC"/>
    <property type="match status" value="1"/>
</dbReference>
<protein>
    <submittedName>
        <fullName evidence="6">Energy-coupling factor transporter transmembrane protein EcfT</fullName>
    </submittedName>
</protein>
<dbReference type="PANTHER" id="PTHR33514:SF13">
    <property type="entry name" value="PROTEIN ABCI12, CHLOROPLASTIC"/>
    <property type="match status" value="1"/>
</dbReference>
<keyword evidence="7" id="KW-1185">Reference proteome</keyword>
<feature type="transmembrane region" description="Helical" evidence="5">
    <location>
        <begin position="55"/>
        <end position="73"/>
    </location>
</feature>
<accession>A0ABU8ZSL1</accession>
<feature type="transmembrane region" description="Helical" evidence="5">
    <location>
        <begin position="220"/>
        <end position="243"/>
    </location>
</feature>
<evidence type="ECO:0000313" key="7">
    <source>
        <dbReference type="Proteomes" id="UP001382955"/>
    </source>
</evidence>
<evidence type="ECO:0000256" key="5">
    <source>
        <dbReference type="SAM" id="Phobius"/>
    </source>
</evidence>
<organism evidence="6 7">
    <name type="scientific">Candidatus Phytoplasma fabacearum</name>
    <dbReference type="NCBI Taxonomy" id="2982628"/>
    <lineage>
        <taxon>Bacteria</taxon>
        <taxon>Bacillati</taxon>
        <taxon>Mycoplasmatota</taxon>
        <taxon>Mollicutes</taxon>
        <taxon>Acholeplasmatales</taxon>
        <taxon>Acholeplasmataceae</taxon>
        <taxon>Candidatus Phytoplasma</taxon>
        <taxon>16SrII (Peanut WB group)</taxon>
    </lineage>
</organism>
<feature type="transmembrane region" description="Helical" evidence="5">
    <location>
        <begin position="28"/>
        <end position="48"/>
    </location>
</feature>
<dbReference type="RefSeq" id="WP_340495354.1">
    <property type="nucleotide sequence ID" value="NZ_JAOSIK010000002.1"/>
</dbReference>
<dbReference type="CDD" id="cd16914">
    <property type="entry name" value="EcfT"/>
    <property type="match status" value="1"/>
</dbReference>
<evidence type="ECO:0000313" key="6">
    <source>
        <dbReference type="EMBL" id="MEK0311710.1"/>
    </source>
</evidence>
<feature type="transmembrane region" description="Helical" evidence="5">
    <location>
        <begin position="144"/>
        <end position="164"/>
    </location>
</feature>
<keyword evidence="2 5" id="KW-0812">Transmembrane</keyword>
<evidence type="ECO:0000256" key="2">
    <source>
        <dbReference type="ARBA" id="ARBA00022692"/>
    </source>
</evidence>
<dbReference type="EMBL" id="JAOSIK010000002">
    <property type="protein sequence ID" value="MEK0311710.1"/>
    <property type="molecule type" value="Genomic_DNA"/>
</dbReference>
<reference evidence="6 7" key="1">
    <citation type="journal article" date="2023" name="Int. J. Syst. Evol. Microbiol.">
        <title>The observation of taxonomic boundaries for the 16SrII and 16SrXXV phytoplasmas using genome-based delimitation.</title>
        <authorList>
            <person name="Rodrigues Jardim B."/>
            <person name="Tran-Nguyen L.T.T."/>
            <person name="Gambley C."/>
            <person name="Al-Sadi A.M."/>
            <person name="Al-Subhi A.M."/>
            <person name="Foissac X."/>
            <person name="Salar P."/>
            <person name="Cai H."/>
            <person name="Yang J.Y."/>
            <person name="Davis R."/>
            <person name="Jones L."/>
            <person name="Rodoni B."/>
            <person name="Constable F.E."/>
        </authorList>
    </citation>
    <scope>NUCLEOTIDE SEQUENCE [LARGE SCALE GENOMIC DNA]</scope>
    <source>
        <strain evidence="6">BAWM-322</strain>
    </source>
</reference>
<dbReference type="Pfam" id="PF02361">
    <property type="entry name" value="CbiQ"/>
    <property type="match status" value="1"/>
</dbReference>
<gene>
    <name evidence="6" type="ORF">OC725_00265</name>
</gene>
<sequence length="334" mass="40005">MISKNYKNNIVSYRNSFFLYSINPTVKIFIFLCWLKIILGLNLTFDFIHKDLVNIVFYIVILIVNCFLIFWLFQKTHYSWIKLFKKFSHLNWLIILSLIFNLSTISKSSDDIKILIWNKFYIWCLIIFLFFIFKYFFLNGVYSYFFLIIMFLLPGLFVSQNCFINETQILFLSSSYIWKTFFVIIRILMIFVVFTLFAWTTSFMEINDGLEFILKPLKKINFPLETLTMLLSLIYMFIPFLLSESQKIIKAQTSRGIDLNTHNIFKKIYYLIALLIPIFVLSFKKSSILANAMESRGYVLGASRTKLTYYCMSYQDYLILFFHLLLLLLWTFFV</sequence>
<comment type="subcellular location">
    <subcellularLocation>
        <location evidence="1">Membrane</location>
        <topology evidence="1">Multi-pass membrane protein</topology>
    </subcellularLocation>
</comment>
<feature type="transmembrane region" description="Helical" evidence="5">
    <location>
        <begin position="317"/>
        <end position="333"/>
    </location>
</feature>
<feature type="transmembrane region" description="Helical" evidence="5">
    <location>
        <begin position="120"/>
        <end position="138"/>
    </location>
</feature>
<feature type="transmembrane region" description="Helical" evidence="5">
    <location>
        <begin position="264"/>
        <end position="283"/>
    </location>
</feature>
<name>A0ABU8ZSL1_9MOLU</name>
<feature type="transmembrane region" description="Helical" evidence="5">
    <location>
        <begin position="89"/>
        <end position="108"/>
    </location>
</feature>
<comment type="caution">
    <text evidence="6">The sequence shown here is derived from an EMBL/GenBank/DDBJ whole genome shotgun (WGS) entry which is preliminary data.</text>
</comment>
<proteinExistence type="predicted"/>
<keyword evidence="3 5" id="KW-1133">Transmembrane helix</keyword>
<evidence type="ECO:0000256" key="4">
    <source>
        <dbReference type="ARBA" id="ARBA00023136"/>
    </source>
</evidence>
<keyword evidence="4 5" id="KW-0472">Membrane</keyword>
<dbReference type="Proteomes" id="UP001382955">
    <property type="component" value="Unassembled WGS sequence"/>
</dbReference>
<evidence type="ECO:0000256" key="1">
    <source>
        <dbReference type="ARBA" id="ARBA00004141"/>
    </source>
</evidence>
<evidence type="ECO:0000256" key="3">
    <source>
        <dbReference type="ARBA" id="ARBA00022989"/>
    </source>
</evidence>